<evidence type="ECO:0000313" key="1">
    <source>
        <dbReference type="EMBL" id="KAB1637782.1"/>
    </source>
</evidence>
<dbReference type="Proteomes" id="UP000490386">
    <property type="component" value="Unassembled WGS sequence"/>
</dbReference>
<evidence type="ECO:0008006" key="3">
    <source>
        <dbReference type="Google" id="ProtNLM"/>
    </source>
</evidence>
<dbReference type="EMBL" id="WBJX01000003">
    <property type="protein sequence ID" value="KAB1637782.1"/>
    <property type="molecule type" value="Genomic_DNA"/>
</dbReference>
<evidence type="ECO:0000313" key="2">
    <source>
        <dbReference type="Proteomes" id="UP000490386"/>
    </source>
</evidence>
<proteinExistence type="predicted"/>
<dbReference type="OrthoDB" id="5115786at2"/>
<name>A0A7J5B1P7_9MICO</name>
<organism evidence="1 2">
    <name type="scientific">Pseudoclavibacter terrae</name>
    <dbReference type="NCBI Taxonomy" id="1530195"/>
    <lineage>
        <taxon>Bacteria</taxon>
        <taxon>Bacillati</taxon>
        <taxon>Actinomycetota</taxon>
        <taxon>Actinomycetes</taxon>
        <taxon>Micrococcales</taxon>
        <taxon>Microbacteriaceae</taxon>
        <taxon>Pseudoclavibacter</taxon>
    </lineage>
</organism>
<dbReference type="RefSeq" id="WP_146079215.1">
    <property type="nucleotide sequence ID" value="NZ_CANKVH010000013.1"/>
</dbReference>
<dbReference type="AlphaFoldDB" id="A0A7J5B1P7"/>
<reference evidence="1 2" key="1">
    <citation type="submission" date="2019-09" db="EMBL/GenBank/DDBJ databases">
        <title>Phylogeny of genus Pseudoclavibacter and closely related genus.</title>
        <authorList>
            <person name="Li Y."/>
        </authorList>
    </citation>
    <scope>NUCLEOTIDE SEQUENCE [LARGE SCALE GENOMIC DNA]</scope>
    <source>
        <strain evidence="1 2">THG-MD12</strain>
    </source>
</reference>
<gene>
    <name evidence="1" type="ORF">F8O03_11340</name>
</gene>
<accession>A0A7J5B1P7</accession>
<keyword evidence="2" id="KW-1185">Reference proteome</keyword>
<sequence length="99" mass="10945">MPNPELAAHIRELLLENPHVGEVLQVRSVEVDDRVTLVGVRVSVLNLPQVLDLPPVLAQLRALVREAAPHAEAIFVEPDVTERHNVHVSTESIVIRSVD</sequence>
<protein>
    <recommendedName>
        <fullName evidence="3">DUF59 domain-containing protein</fullName>
    </recommendedName>
</protein>
<comment type="caution">
    <text evidence="1">The sequence shown here is derived from an EMBL/GenBank/DDBJ whole genome shotgun (WGS) entry which is preliminary data.</text>
</comment>